<keyword evidence="8" id="KW-1185">Reference proteome</keyword>
<comment type="subcellular location">
    <subcellularLocation>
        <location evidence="1">Membrane</location>
        <topology evidence="1">Multi-pass membrane protein</topology>
    </subcellularLocation>
</comment>
<keyword evidence="4 5" id="KW-0472">Membrane</keyword>
<dbReference type="Pfam" id="PF00002">
    <property type="entry name" value="7tm_2"/>
    <property type="match status" value="1"/>
</dbReference>
<reference evidence="7 8" key="1">
    <citation type="submission" date="2021-06" db="EMBL/GenBank/DDBJ databases">
        <authorList>
            <person name="Palmer J.M."/>
        </authorList>
    </citation>
    <scope>NUCLEOTIDE SEQUENCE [LARGE SCALE GENOMIC DNA]</scope>
    <source>
        <strain evidence="7 8">MEX-2019</strain>
        <tissue evidence="7">Muscle</tissue>
    </source>
</reference>
<dbReference type="InterPro" id="IPR000832">
    <property type="entry name" value="GPCR_2_secretin-like"/>
</dbReference>
<dbReference type="GO" id="GO:0004930">
    <property type="term" value="F:G protein-coupled receptor activity"/>
    <property type="evidence" value="ECO:0007669"/>
    <property type="project" value="InterPro"/>
</dbReference>
<evidence type="ECO:0000313" key="8">
    <source>
        <dbReference type="Proteomes" id="UP001311232"/>
    </source>
</evidence>
<dbReference type="GO" id="GO:0007166">
    <property type="term" value="P:cell surface receptor signaling pathway"/>
    <property type="evidence" value="ECO:0007669"/>
    <property type="project" value="InterPro"/>
</dbReference>
<accession>A0AAV9SPU8</accession>
<proteinExistence type="predicted"/>
<keyword evidence="3 5" id="KW-1133">Transmembrane helix</keyword>
<evidence type="ECO:0000256" key="3">
    <source>
        <dbReference type="ARBA" id="ARBA00022989"/>
    </source>
</evidence>
<keyword evidence="2 5" id="KW-0812">Transmembrane</keyword>
<dbReference type="Gene3D" id="1.20.1070.10">
    <property type="entry name" value="Rhodopsin 7-helix transmembrane proteins"/>
    <property type="match status" value="1"/>
</dbReference>
<feature type="domain" description="G-protein coupled receptors family 2 profile 2" evidence="6">
    <location>
        <begin position="45"/>
        <end position="141"/>
    </location>
</feature>
<evidence type="ECO:0000256" key="5">
    <source>
        <dbReference type="SAM" id="Phobius"/>
    </source>
</evidence>
<evidence type="ECO:0000256" key="4">
    <source>
        <dbReference type="ARBA" id="ARBA00023136"/>
    </source>
</evidence>
<comment type="caution">
    <text evidence="7">The sequence shown here is derived from an EMBL/GenBank/DDBJ whole genome shotgun (WGS) entry which is preliminary data.</text>
</comment>
<protein>
    <recommendedName>
        <fullName evidence="6">G-protein coupled receptors family 2 profile 2 domain-containing protein</fullName>
    </recommendedName>
</protein>
<evidence type="ECO:0000313" key="7">
    <source>
        <dbReference type="EMBL" id="KAK5623133.1"/>
    </source>
</evidence>
<dbReference type="PANTHER" id="PTHR12011:SF454">
    <property type="entry name" value="ADHESION G-PROTEIN COUPLED RECEPTOR G5-LIKE"/>
    <property type="match status" value="1"/>
</dbReference>
<feature type="transmembrane region" description="Helical" evidence="5">
    <location>
        <begin position="58"/>
        <end position="77"/>
    </location>
</feature>
<feature type="transmembrane region" description="Helical" evidence="5">
    <location>
        <begin position="97"/>
        <end position="119"/>
    </location>
</feature>
<dbReference type="InterPro" id="IPR017981">
    <property type="entry name" value="GPCR_2-like_7TM"/>
</dbReference>
<sequence>MVVRIELSRNHHLQNLMPPIKMIFRVIKQEKSDSQLLCHYFDEQVYVFSRSHKMDVSMSIHVALSGALFLLNSTFLLTEWGATVKLEWVCEFVAALMHYSLLCCFTWMAIEALHIYLLLIKVFNTYYKHYILKLSLVGWEC</sequence>
<dbReference type="AlphaFoldDB" id="A0AAV9SPU8"/>
<dbReference type="PANTHER" id="PTHR12011">
    <property type="entry name" value="ADHESION G-PROTEIN COUPLED RECEPTOR"/>
    <property type="match status" value="1"/>
</dbReference>
<evidence type="ECO:0000256" key="1">
    <source>
        <dbReference type="ARBA" id="ARBA00004141"/>
    </source>
</evidence>
<dbReference type="GO" id="GO:0005886">
    <property type="term" value="C:plasma membrane"/>
    <property type="evidence" value="ECO:0007669"/>
    <property type="project" value="TreeGrafter"/>
</dbReference>
<evidence type="ECO:0000256" key="2">
    <source>
        <dbReference type="ARBA" id="ARBA00022692"/>
    </source>
</evidence>
<dbReference type="Proteomes" id="UP001311232">
    <property type="component" value="Unassembled WGS sequence"/>
</dbReference>
<organism evidence="7 8">
    <name type="scientific">Crenichthys baileyi</name>
    <name type="common">White River springfish</name>
    <dbReference type="NCBI Taxonomy" id="28760"/>
    <lineage>
        <taxon>Eukaryota</taxon>
        <taxon>Metazoa</taxon>
        <taxon>Chordata</taxon>
        <taxon>Craniata</taxon>
        <taxon>Vertebrata</taxon>
        <taxon>Euteleostomi</taxon>
        <taxon>Actinopterygii</taxon>
        <taxon>Neopterygii</taxon>
        <taxon>Teleostei</taxon>
        <taxon>Neoteleostei</taxon>
        <taxon>Acanthomorphata</taxon>
        <taxon>Ovalentaria</taxon>
        <taxon>Atherinomorphae</taxon>
        <taxon>Cyprinodontiformes</taxon>
        <taxon>Goodeidae</taxon>
        <taxon>Crenichthys</taxon>
    </lineage>
</organism>
<dbReference type="EMBL" id="JAHHUM010000049">
    <property type="protein sequence ID" value="KAK5623133.1"/>
    <property type="molecule type" value="Genomic_DNA"/>
</dbReference>
<dbReference type="PROSITE" id="PS50261">
    <property type="entry name" value="G_PROTEIN_RECEP_F2_4"/>
    <property type="match status" value="1"/>
</dbReference>
<dbReference type="GO" id="GO:0007189">
    <property type="term" value="P:adenylate cyclase-activating G protein-coupled receptor signaling pathway"/>
    <property type="evidence" value="ECO:0007669"/>
    <property type="project" value="TreeGrafter"/>
</dbReference>
<name>A0AAV9SPU8_9TELE</name>
<evidence type="ECO:0000259" key="6">
    <source>
        <dbReference type="PROSITE" id="PS50261"/>
    </source>
</evidence>
<gene>
    <name evidence="7" type="ORF">CRENBAI_019345</name>
</gene>